<gene>
    <name evidence="6" type="ORF">N5A56_008570</name>
</gene>
<dbReference type="Pfam" id="PF01451">
    <property type="entry name" value="LMWPc"/>
    <property type="match status" value="1"/>
</dbReference>
<evidence type="ECO:0000259" key="5">
    <source>
        <dbReference type="SMART" id="SM00226"/>
    </source>
</evidence>
<organism evidence="6 7">
    <name type="scientific">Polaribacter ponticola</name>
    <dbReference type="NCBI Taxonomy" id="2978475"/>
    <lineage>
        <taxon>Bacteria</taxon>
        <taxon>Pseudomonadati</taxon>
        <taxon>Bacteroidota</taxon>
        <taxon>Flavobacteriia</taxon>
        <taxon>Flavobacteriales</taxon>
        <taxon>Flavobacteriaceae</taxon>
    </lineage>
</organism>
<comment type="similarity">
    <text evidence="1">Belongs to the low molecular weight phosphotyrosine protein phosphatase family.</text>
</comment>
<accession>A0ABT5SAY7</accession>
<evidence type="ECO:0000313" key="6">
    <source>
        <dbReference type="EMBL" id="MDD7914462.1"/>
    </source>
</evidence>
<comment type="caution">
    <text evidence="6">The sequence shown here is derived from an EMBL/GenBank/DDBJ whole genome shotgun (WGS) entry which is preliminary data.</text>
</comment>
<feature type="domain" description="Phosphotyrosine protein phosphatase I" evidence="5">
    <location>
        <begin position="2"/>
        <end position="148"/>
    </location>
</feature>
<dbReference type="InterPro" id="IPR036196">
    <property type="entry name" value="Ptyr_pPase_sf"/>
</dbReference>
<dbReference type="Proteomes" id="UP001151478">
    <property type="component" value="Unassembled WGS sequence"/>
</dbReference>
<dbReference type="SUPFAM" id="SSF52788">
    <property type="entry name" value="Phosphotyrosine protein phosphatases I"/>
    <property type="match status" value="1"/>
</dbReference>
<dbReference type="InterPro" id="IPR017867">
    <property type="entry name" value="Tyr_phospatase_low_mol_wt"/>
</dbReference>
<keyword evidence="4" id="KW-0904">Protein phosphatase</keyword>
<sequence>MVKVLMVCLGNICRSPLAEGILQSKINSQNVFVDSAGTAAYHVGNLPDERSIEVARKYKIDITNQRARKFTVKDFDAFDYIYAMDESNYQNILILARDKFDKDKVKMILNETHPNKNLSVPDPYYGGNQGFENVYLMLDEACEVIVNKLTLRR</sequence>
<dbReference type="EC" id="3.1.3.48" evidence="2"/>
<evidence type="ECO:0000256" key="3">
    <source>
        <dbReference type="ARBA" id="ARBA00022801"/>
    </source>
</evidence>
<evidence type="ECO:0000256" key="4">
    <source>
        <dbReference type="ARBA" id="ARBA00022912"/>
    </source>
</evidence>
<reference evidence="6" key="1">
    <citation type="submission" date="2023-02" db="EMBL/GenBank/DDBJ databases">
        <title>Polaribacter ponticola sp. nov., isolated from seawater.</title>
        <authorList>
            <person name="Baek J.H."/>
            <person name="Kim J.M."/>
            <person name="Choi D.G."/>
            <person name="Jeon C.O."/>
        </authorList>
    </citation>
    <scope>NUCLEOTIDE SEQUENCE</scope>
    <source>
        <strain evidence="6">MSW5</strain>
    </source>
</reference>
<dbReference type="InterPro" id="IPR023485">
    <property type="entry name" value="Ptyr_pPase"/>
</dbReference>
<dbReference type="SMART" id="SM00226">
    <property type="entry name" value="LMWPc"/>
    <property type="match status" value="1"/>
</dbReference>
<keyword evidence="3" id="KW-0378">Hydrolase</keyword>
<evidence type="ECO:0000256" key="1">
    <source>
        <dbReference type="ARBA" id="ARBA00011063"/>
    </source>
</evidence>
<keyword evidence="7" id="KW-1185">Reference proteome</keyword>
<evidence type="ECO:0000313" key="7">
    <source>
        <dbReference type="Proteomes" id="UP001151478"/>
    </source>
</evidence>
<evidence type="ECO:0000256" key="2">
    <source>
        <dbReference type="ARBA" id="ARBA00013064"/>
    </source>
</evidence>
<dbReference type="PANTHER" id="PTHR11717:SF7">
    <property type="entry name" value="LOW MOLECULAR WEIGHT PHOSPHOTYROSINE PROTEIN PHOSPHATASE"/>
    <property type="match status" value="1"/>
</dbReference>
<dbReference type="RefSeq" id="WP_265725079.1">
    <property type="nucleotide sequence ID" value="NZ_JAOSLC020000003.1"/>
</dbReference>
<protein>
    <recommendedName>
        <fullName evidence="2">protein-tyrosine-phosphatase</fullName>
        <ecNumber evidence="2">3.1.3.48</ecNumber>
    </recommendedName>
</protein>
<dbReference type="InterPro" id="IPR050438">
    <property type="entry name" value="LMW_PTPase"/>
</dbReference>
<dbReference type="EMBL" id="JAOSLC020000003">
    <property type="protein sequence ID" value="MDD7914462.1"/>
    <property type="molecule type" value="Genomic_DNA"/>
</dbReference>
<name>A0ABT5SAY7_9FLAO</name>
<proteinExistence type="inferred from homology"/>
<dbReference type="CDD" id="cd16343">
    <property type="entry name" value="LMWPTP"/>
    <property type="match status" value="1"/>
</dbReference>
<dbReference type="Gene3D" id="3.40.50.2300">
    <property type="match status" value="1"/>
</dbReference>
<dbReference type="PANTHER" id="PTHR11717">
    <property type="entry name" value="LOW MOLECULAR WEIGHT PROTEIN TYROSINE PHOSPHATASE"/>
    <property type="match status" value="1"/>
</dbReference>
<dbReference type="PRINTS" id="PR00719">
    <property type="entry name" value="LMWPTPASE"/>
</dbReference>